<gene>
    <name evidence="8" type="ORF">EZJ44_04710</name>
</gene>
<keyword evidence="6" id="KW-0418">Kinase</keyword>
<dbReference type="GO" id="GO:0009401">
    <property type="term" value="P:phosphoenolpyruvate-dependent sugar phosphotransferase system"/>
    <property type="evidence" value="ECO:0007669"/>
    <property type="project" value="UniProtKB-KW"/>
</dbReference>
<comment type="caution">
    <text evidence="8">The sequence shown here is derived from an EMBL/GenBank/DDBJ whole genome shotgun (WGS) entry which is preliminary data.</text>
</comment>
<reference evidence="8 9" key="1">
    <citation type="submission" date="2019-02" db="EMBL/GenBank/DDBJ databases">
        <title>Arcanobacterium bovis sp. nov., isolated from the milk of a cow with mastitis.</title>
        <authorList>
            <person name="Sammra O."/>
            <person name="Foster G."/>
            <person name="Hassan A."/>
            <person name="Alssahen M."/>
            <person name="Laemmler C."/>
            <person name="Borowiak M."/>
            <person name="Malorny B."/>
            <person name="Abdulmawjood A."/>
        </authorList>
    </citation>
    <scope>NUCLEOTIDE SEQUENCE [LARGE SCALE GENOMIC DNA]</scope>
    <source>
        <strain evidence="8 9">C605018/01/1</strain>
    </source>
</reference>
<dbReference type="PROSITE" id="PS00371">
    <property type="entry name" value="PTS_EIIA_TYPE_1_HIS"/>
    <property type="match status" value="1"/>
</dbReference>
<evidence type="ECO:0000256" key="3">
    <source>
        <dbReference type="ARBA" id="ARBA00022597"/>
    </source>
</evidence>
<accession>A0A4Q9V1X7</accession>
<evidence type="ECO:0000256" key="1">
    <source>
        <dbReference type="ARBA" id="ARBA00004496"/>
    </source>
</evidence>
<dbReference type="OrthoDB" id="9797715at2"/>
<dbReference type="AlphaFoldDB" id="A0A4Q9V1X7"/>
<evidence type="ECO:0000256" key="6">
    <source>
        <dbReference type="ARBA" id="ARBA00022777"/>
    </source>
</evidence>
<sequence length="159" mass="16757">MFGLSKKAELHAPFAGNVVDVSQVPDPVFSQKMLGEGFAVQPDDGDELTVLAPVAGEIVKVFKTGHAFAMRTDQGVEVLVHIGLETVELKGEGFNVLAESGQSVQAGEPIVKVDAARVKAAGYNLITPVVLTKRGQTKDVKVSAVHAQANEAVCSFKLC</sequence>
<organism evidence="8 9">
    <name type="scientific">Arcanobacterium bovis</name>
    <dbReference type="NCBI Taxonomy" id="2529275"/>
    <lineage>
        <taxon>Bacteria</taxon>
        <taxon>Bacillati</taxon>
        <taxon>Actinomycetota</taxon>
        <taxon>Actinomycetes</taxon>
        <taxon>Actinomycetales</taxon>
        <taxon>Actinomycetaceae</taxon>
        <taxon>Arcanobacterium</taxon>
    </lineage>
</organism>
<dbReference type="FunFam" id="2.70.70.10:FF:000001">
    <property type="entry name" value="PTS system glucose-specific IIA component"/>
    <property type="match status" value="1"/>
</dbReference>
<dbReference type="PANTHER" id="PTHR45008">
    <property type="entry name" value="PTS SYSTEM GLUCOSE-SPECIFIC EIIA COMPONENT"/>
    <property type="match status" value="1"/>
</dbReference>
<dbReference type="InterPro" id="IPR001127">
    <property type="entry name" value="PTS_EIIA_1_perm"/>
</dbReference>
<dbReference type="GO" id="GO:0005737">
    <property type="term" value="C:cytoplasm"/>
    <property type="evidence" value="ECO:0007669"/>
    <property type="project" value="UniProtKB-SubCell"/>
</dbReference>
<proteinExistence type="predicted"/>
<keyword evidence="9" id="KW-1185">Reference proteome</keyword>
<dbReference type="Proteomes" id="UP000293036">
    <property type="component" value="Unassembled WGS sequence"/>
</dbReference>
<dbReference type="EMBL" id="SJDT01000003">
    <property type="protein sequence ID" value="TBW22131.1"/>
    <property type="molecule type" value="Genomic_DNA"/>
</dbReference>
<dbReference type="InterPro" id="IPR050890">
    <property type="entry name" value="PTS_EIIA_component"/>
</dbReference>
<evidence type="ECO:0000256" key="4">
    <source>
        <dbReference type="ARBA" id="ARBA00022679"/>
    </source>
</evidence>
<dbReference type="Pfam" id="PF00358">
    <property type="entry name" value="PTS_EIIA_1"/>
    <property type="match status" value="1"/>
</dbReference>
<keyword evidence="4" id="KW-0808">Transferase</keyword>
<dbReference type="PANTHER" id="PTHR45008:SF1">
    <property type="entry name" value="PTS SYSTEM GLUCOSE-SPECIFIC EIIA COMPONENT"/>
    <property type="match status" value="1"/>
</dbReference>
<name>A0A4Q9V1X7_9ACTO</name>
<keyword evidence="5" id="KW-0598">Phosphotransferase system</keyword>
<keyword evidence="2" id="KW-0813">Transport</keyword>
<dbReference type="SUPFAM" id="SSF51261">
    <property type="entry name" value="Duplicated hybrid motif"/>
    <property type="match status" value="1"/>
</dbReference>
<evidence type="ECO:0000259" key="7">
    <source>
        <dbReference type="PROSITE" id="PS51093"/>
    </source>
</evidence>
<keyword evidence="3 8" id="KW-0762">Sugar transport</keyword>
<dbReference type="PROSITE" id="PS51093">
    <property type="entry name" value="PTS_EIIA_TYPE_1"/>
    <property type="match status" value="1"/>
</dbReference>
<comment type="subcellular location">
    <subcellularLocation>
        <location evidence="1">Cytoplasm</location>
    </subcellularLocation>
</comment>
<dbReference type="Gene3D" id="2.70.70.10">
    <property type="entry name" value="Glucose Permease (Domain IIA)"/>
    <property type="match status" value="1"/>
</dbReference>
<dbReference type="NCBIfam" id="TIGR00830">
    <property type="entry name" value="PTBA"/>
    <property type="match status" value="1"/>
</dbReference>
<dbReference type="GO" id="GO:0016301">
    <property type="term" value="F:kinase activity"/>
    <property type="evidence" value="ECO:0007669"/>
    <property type="project" value="UniProtKB-KW"/>
</dbReference>
<evidence type="ECO:0000256" key="2">
    <source>
        <dbReference type="ARBA" id="ARBA00022448"/>
    </source>
</evidence>
<dbReference type="InterPro" id="IPR011055">
    <property type="entry name" value="Dup_hybrid_motif"/>
</dbReference>
<evidence type="ECO:0000313" key="8">
    <source>
        <dbReference type="EMBL" id="TBW22131.1"/>
    </source>
</evidence>
<protein>
    <submittedName>
        <fullName evidence="8">PTS glucose transporter subunit IIA</fullName>
    </submittedName>
</protein>
<evidence type="ECO:0000256" key="5">
    <source>
        <dbReference type="ARBA" id="ARBA00022683"/>
    </source>
</evidence>
<evidence type="ECO:0000313" key="9">
    <source>
        <dbReference type="Proteomes" id="UP000293036"/>
    </source>
</evidence>
<dbReference type="RefSeq" id="WP_131280730.1">
    <property type="nucleotide sequence ID" value="NZ_JBHSLR010000009.1"/>
</dbReference>
<feature type="domain" description="PTS EIIA type-1" evidence="7">
    <location>
        <begin position="26"/>
        <end position="133"/>
    </location>
</feature>